<dbReference type="AlphaFoldDB" id="A0A6C0CDV6"/>
<evidence type="ECO:0000259" key="2">
    <source>
        <dbReference type="SMART" id="SM00382"/>
    </source>
</evidence>
<evidence type="ECO:0000256" key="1">
    <source>
        <dbReference type="ARBA" id="ARBA00007448"/>
    </source>
</evidence>
<dbReference type="GO" id="GO:0005524">
    <property type="term" value="F:ATP binding"/>
    <property type="evidence" value="ECO:0007669"/>
    <property type="project" value="InterPro"/>
</dbReference>
<dbReference type="InterPro" id="IPR003593">
    <property type="entry name" value="AAA+_ATPase"/>
</dbReference>
<dbReference type="Gene3D" id="3.40.50.300">
    <property type="entry name" value="P-loop containing nucleotide triphosphate hydrolases"/>
    <property type="match status" value="1"/>
</dbReference>
<organism evidence="3">
    <name type="scientific">viral metagenome</name>
    <dbReference type="NCBI Taxonomy" id="1070528"/>
    <lineage>
        <taxon>unclassified sequences</taxon>
        <taxon>metagenomes</taxon>
        <taxon>organismal metagenomes</taxon>
    </lineage>
</organism>
<dbReference type="GO" id="GO:0016887">
    <property type="term" value="F:ATP hydrolysis activity"/>
    <property type="evidence" value="ECO:0007669"/>
    <property type="project" value="InterPro"/>
</dbReference>
<protein>
    <recommendedName>
        <fullName evidence="2">AAA+ ATPase domain-containing protein</fullName>
    </recommendedName>
</protein>
<dbReference type="Pfam" id="PF00004">
    <property type="entry name" value="AAA"/>
    <property type="match status" value="1"/>
</dbReference>
<dbReference type="PANTHER" id="PTHR23070">
    <property type="entry name" value="BCS1 AAA-TYPE ATPASE"/>
    <property type="match status" value="1"/>
</dbReference>
<dbReference type="InterPro" id="IPR003959">
    <property type="entry name" value="ATPase_AAA_core"/>
</dbReference>
<accession>A0A6C0CDV6</accession>
<name>A0A6C0CDV6_9ZZZZ</name>
<dbReference type="SUPFAM" id="SSF52540">
    <property type="entry name" value="P-loop containing nucleoside triphosphate hydrolases"/>
    <property type="match status" value="1"/>
</dbReference>
<dbReference type="InterPro" id="IPR050747">
    <property type="entry name" value="Mitochondrial_chaperone_BCS1"/>
</dbReference>
<comment type="similarity">
    <text evidence="1">Belongs to the AAA ATPase family. BCS1 subfamily.</text>
</comment>
<proteinExistence type="inferred from homology"/>
<dbReference type="SMART" id="SM00382">
    <property type="entry name" value="AAA"/>
    <property type="match status" value="1"/>
</dbReference>
<dbReference type="EMBL" id="MN739395">
    <property type="protein sequence ID" value="QHT02487.1"/>
    <property type="molecule type" value="Genomic_DNA"/>
</dbReference>
<sequence>MVNLVFHSNDVMYPHVLEYIYDNYNDKINDFVYKNDSNLPRYCYRSRMLKDAPSIKSIVPYECDFEFIQKLNDEDIKFHCRLENVLDCNGLIRKYSHSLGHCDHEDRIMKKLTLTTDIRDNIIELIDSAKQFIKEKHETQKKSNNETIKIFYYQKEFWSLLSKSPKRSIDTLYLKEGEKDKLLSVVEEFYHPDTRDIYLSFGMPYKHIIMLYGVPGSGKTSTIGAIASYFDCDIYTIPITKELSDYGLIDAFSFVNDKDDRKRIIVLEDIDCLFDNTRKEGDEHNMITLQSLLNCLDGYMCVEGTLLFMTANNPEKMDYAMVRSCRVDFKLELGYADEYQTRSIFTTFLPNQSENFDKFYRKIRHMEVTTAMLQEFLFYNRKCENILEHLDKFTEIVEKNKPSELSTDKNEKNLYM</sequence>
<feature type="domain" description="AAA+ ATPase" evidence="2">
    <location>
        <begin position="205"/>
        <end position="337"/>
    </location>
</feature>
<evidence type="ECO:0000313" key="3">
    <source>
        <dbReference type="EMBL" id="QHT02487.1"/>
    </source>
</evidence>
<dbReference type="InterPro" id="IPR027417">
    <property type="entry name" value="P-loop_NTPase"/>
</dbReference>
<reference evidence="3" key="1">
    <citation type="journal article" date="2020" name="Nature">
        <title>Giant virus diversity and host interactions through global metagenomics.</title>
        <authorList>
            <person name="Schulz F."/>
            <person name="Roux S."/>
            <person name="Paez-Espino D."/>
            <person name="Jungbluth S."/>
            <person name="Walsh D.A."/>
            <person name="Denef V.J."/>
            <person name="McMahon K.D."/>
            <person name="Konstantinidis K.T."/>
            <person name="Eloe-Fadrosh E.A."/>
            <person name="Kyrpides N.C."/>
            <person name="Woyke T."/>
        </authorList>
    </citation>
    <scope>NUCLEOTIDE SEQUENCE</scope>
    <source>
        <strain evidence="3">GVMAG-M-3300020595-32</strain>
    </source>
</reference>